<reference evidence="3" key="1">
    <citation type="submission" date="2023-10" db="EMBL/GenBank/DDBJ databases">
        <authorList>
            <person name="Chen Y."/>
            <person name="Shah S."/>
            <person name="Dougan E. K."/>
            <person name="Thang M."/>
            <person name="Chan C."/>
        </authorList>
    </citation>
    <scope>NUCLEOTIDE SEQUENCE [LARGE SCALE GENOMIC DNA]</scope>
</reference>
<feature type="non-terminal residue" evidence="3">
    <location>
        <position position="166"/>
    </location>
</feature>
<feature type="non-terminal residue" evidence="3">
    <location>
        <position position="1"/>
    </location>
</feature>
<evidence type="ECO:0000313" key="4">
    <source>
        <dbReference type="Proteomes" id="UP001189429"/>
    </source>
</evidence>
<proteinExistence type="predicted"/>
<sequence>DLDEHKKTIKAAGSNAQEYLTQLNEYIAENKRKLDGYTQTDDYTTGKTKRSASHTATDCYEILNKTLQREEQATAHYKDEAKAYKHQRDSIQGKYESDIANKENNNKYRKEIDALNADLQHLPKAVTDLKTNKNNNIHTAKEDHKRKEQHLNQLIEDHIKKYDSSA</sequence>
<keyword evidence="1" id="KW-0175">Coiled coil</keyword>
<keyword evidence="4" id="KW-1185">Reference proteome</keyword>
<name>A0ABN9W7Y4_9DINO</name>
<comment type="caution">
    <text evidence="3">The sequence shown here is derived from an EMBL/GenBank/DDBJ whole genome shotgun (WGS) entry which is preliminary data.</text>
</comment>
<feature type="coiled-coil region" evidence="1">
    <location>
        <begin position="60"/>
        <end position="87"/>
    </location>
</feature>
<feature type="region of interest" description="Disordered" evidence="2">
    <location>
        <begin position="31"/>
        <end position="55"/>
    </location>
</feature>
<dbReference type="Proteomes" id="UP001189429">
    <property type="component" value="Unassembled WGS sequence"/>
</dbReference>
<dbReference type="EMBL" id="CAUYUJ010018282">
    <property type="protein sequence ID" value="CAK0882284.1"/>
    <property type="molecule type" value="Genomic_DNA"/>
</dbReference>
<evidence type="ECO:0000313" key="3">
    <source>
        <dbReference type="EMBL" id="CAK0882284.1"/>
    </source>
</evidence>
<organism evidence="3 4">
    <name type="scientific">Prorocentrum cordatum</name>
    <dbReference type="NCBI Taxonomy" id="2364126"/>
    <lineage>
        <taxon>Eukaryota</taxon>
        <taxon>Sar</taxon>
        <taxon>Alveolata</taxon>
        <taxon>Dinophyceae</taxon>
        <taxon>Prorocentrales</taxon>
        <taxon>Prorocentraceae</taxon>
        <taxon>Prorocentrum</taxon>
    </lineage>
</organism>
<feature type="compositionally biased region" description="Low complexity" evidence="2">
    <location>
        <begin position="36"/>
        <end position="46"/>
    </location>
</feature>
<accession>A0ABN9W7Y4</accession>
<evidence type="ECO:0000256" key="2">
    <source>
        <dbReference type="SAM" id="MobiDB-lite"/>
    </source>
</evidence>
<evidence type="ECO:0000256" key="1">
    <source>
        <dbReference type="SAM" id="Coils"/>
    </source>
</evidence>
<gene>
    <name evidence="3" type="ORF">PCOR1329_LOCUS64848</name>
</gene>
<protein>
    <submittedName>
        <fullName evidence="3">Uncharacterized protein</fullName>
    </submittedName>
</protein>